<comment type="caution">
    <text evidence="8">The sequence shown here is derived from an EMBL/GenBank/DDBJ whole genome shotgun (WGS) entry which is preliminary data.</text>
</comment>
<evidence type="ECO:0000256" key="4">
    <source>
        <dbReference type="ARBA" id="ARBA00023136"/>
    </source>
</evidence>
<reference evidence="8" key="1">
    <citation type="journal article" date="2018" name="DNA Res.">
        <title>Multiple hybrid de novo genome assembly of finger millet, an orphan allotetraploid crop.</title>
        <authorList>
            <person name="Hatakeyama M."/>
            <person name="Aluri S."/>
            <person name="Balachadran M.T."/>
            <person name="Sivarajan S.R."/>
            <person name="Patrignani A."/>
            <person name="Gruter S."/>
            <person name="Poveda L."/>
            <person name="Shimizu-Inatsugi R."/>
            <person name="Baeten J."/>
            <person name="Francoijs K.J."/>
            <person name="Nataraja K.N."/>
            <person name="Reddy Y.A.N."/>
            <person name="Phadnis S."/>
            <person name="Ravikumar R.L."/>
            <person name="Schlapbach R."/>
            <person name="Sreeman S.M."/>
            <person name="Shimizu K.K."/>
        </authorList>
    </citation>
    <scope>NUCLEOTIDE SEQUENCE</scope>
</reference>
<dbReference type="PANTHER" id="PTHR13439">
    <property type="entry name" value="CT120 PROTEIN"/>
    <property type="match status" value="1"/>
</dbReference>
<dbReference type="PANTHER" id="PTHR13439:SF71">
    <property type="entry name" value="EXPRESSED PROTEIN"/>
    <property type="match status" value="1"/>
</dbReference>
<feature type="transmembrane region" description="Helical" evidence="6">
    <location>
        <begin position="65"/>
        <end position="93"/>
    </location>
</feature>
<gene>
    <name evidence="8" type="primary">ga12929</name>
    <name evidence="8" type="ORF">PR202_ga12929</name>
</gene>
<dbReference type="PROSITE" id="PS50922">
    <property type="entry name" value="TLC"/>
    <property type="match status" value="1"/>
</dbReference>
<keyword evidence="3 6" id="KW-1133">Transmembrane helix</keyword>
<dbReference type="GO" id="GO:0055088">
    <property type="term" value="P:lipid homeostasis"/>
    <property type="evidence" value="ECO:0007669"/>
    <property type="project" value="TreeGrafter"/>
</dbReference>
<evidence type="ECO:0000313" key="8">
    <source>
        <dbReference type="EMBL" id="GJM96118.1"/>
    </source>
</evidence>
<evidence type="ECO:0000256" key="3">
    <source>
        <dbReference type="ARBA" id="ARBA00022989"/>
    </source>
</evidence>
<dbReference type="EMBL" id="BQKI01000006">
    <property type="protein sequence ID" value="GJM96118.1"/>
    <property type="molecule type" value="Genomic_DNA"/>
</dbReference>
<dbReference type="GO" id="GO:0016020">
    <property type="term" value="C:membrane"/>
    <property type="evidence" value="ECO:0007669"/>
    <property type="project" value="UniProtKB-SubCell"/>
</dbReference>
<organism evidence="8 9">
    <name type="scientific">Eleusine coracana subsp. coracana</name>
    <dbReference type="NCBI Taxonomy" id="191504"/>
    <lineage>
        <taxon>Eukaryota</taxon>
        <taxon>Viridiplantae</taxon>
        <taxon>Streptophyta</taxon>
        <taxon>Embryophyta</taxon>
        <taxon>Tracheophyta</taxon>
        <taxon>Spermatophyta</taxon>
        <taxon>Magnoliopsida</taxon>
        <taxon>Liliopsida</taxon>
        <taxon>Poales</taxon>
        <taxon>Poaceae</taxon>
        <taxon>PACMAD clade</taxon>
        <taxon>Chloridoideae</taxon>
        <taxon>Cynodonteae</taxon>
        <taxon>Eleusininae</taxon>
        <taxon>Eleusine</taxon>
    </lineage>
</organism>
<dbReference type="GO" id="GO:0005783">
    <property type="term" value="C:endoplasmic reticulum"/>
    <property type="evidence" value="ECO:0007669"/>
    <property type="project" value="TreeGrafter"/>
</dbReference>
<evidence type="ECO:0000256" key="1">
    <source>
        <dbReference type="ARBA" id="ARBA00004141"/>
    </source>
</evidence>
<evidence type="ECO:0000259" key="7">
    <source>
        <dbReference type="PROSITE" id="PS50922"/>
    </source>
</evidence>
<keyword evidence="2 5" id="KW-0812">Transmembrane</keyword>
<feature type="domain" description="TLC" evidence="7">
    <location>
        <begin position="1"/>
        <end position="168"/>
    </location>
</feature>
<evidence type="ECO:0000256" key="2">
    <source>
        <dbReference type="ARBA" id="ARBA00022692"/>
    </source>
</evidence>
<accession>A0AAV5CDF1</accession>
<evidence type="ECO:0000256" key="5">
    <source>
        <dbReference type="PROSITE-ProRule" id="PRU00205"/>
    </source>
</evidence>
<dbReference type="Proteomes" id="UP001054889">
    <property type="component" value="Unassembled WGS sequence"/>
</dbReference>
<feature type="transmembrane region" description="Helical" evidence="6">
    <location>
        <begin position="137"/>
        <end position="157"/>
    </location>
</feature>
<sequence>MAMMAYKYQAQALMRDYLLADPLIPYTSVLIGIVLCKIVSVGYFITDLTMIFWLYPSLGGMEYVLHHTLSLVAIAYTMLSGEGQFYTYVVLISESTTPEINMRWFLDTAGLKKSSAYLINGILMFVAWLIVQMHAFGYYLTLVVPAVLFVMNTLWFMKILKGVKKTLAKWP</sequence>
<comment type="subcellular location">
    <subcellularLocation>
        <location evidence="1">Membrane</location>
        <topology evidence="1">Multi-pass membrane protein</topology>
    </subcellularLocation>
</comment>
<dbReference type="InterPro" id="IPR006634">
    <property type="entry name" value="TLC-dom"/>
</dbReference>
<keyword evidence="9" id="KW-1185">Reference proteome</keyword>
<evidence type="ECO:0000256" key="6">
    <source>
        <dbReference type="SAM" id="Phobius"/>
    </source>
</evidence>
<feature type="transmembrane region" description="Helical" evidence="6">
    <location>
        <begin position="114"/>
        <end position="131"/>
    </location>
</feature>
<reference evidence="8" key="2">
    <citation type="submission" date="2021-12" db="EMBL/GenBank/DDBJ databases">
        <title>Resequencing data analysis of finger millet.</title>
        <authorList>
            <person name="Hatakeyama M."/>
            <person name="Aluri S."/>
            <person name="Balachadran M.T."/>
            <person name="Sivarajan S.R."/>
            <person name="Poveda L."/>
            <person name="Shimizu-Inatsugi R."/>
            <person name="Schlapbach R."/>
            <person name="Sreeman S.M."/>
            <person name="Shimizu K.K."/>
        </authorList>
    </citation>
    <scope>NUCLEOTIDE SEQUENCE</scope>
</reference>
<proteinExistence type="predicted"/>
<dbReference type="InterPro" id="IPR050846">
    <property type="entry name" value="TLCD"/>
</dbReference>
<evidence type="ECO:0000313" key="9">
    <source>
        <dbReference type="Proteomes" id="UP001054889"/>
    </source>
</evidence>
<feature type="transmembrane region" description="Helical" evidence="6">
    <location>
        <begin position="23"/>
        <end position="45"/>
    </location>
</feature>
<dbReference type="SMART" id="SM00724">
    <property type="entry name" value="TLC"/>
    <property type="match status" value="1"/>
</dbReference>
<dbReference type="Pfam" id="PF03798">
    <property type="entry name" value="TRAM_LAG1_CLN8"/>
    <property type="match status" value="1"/>
</dbReference>
<protein>
    <recommendedName>
        <fullName evidence="7">TLC domain-containing protein</fullName>
    </recommendedName>
</protein>
<keyword evidence="4 5" id="KW-0472">Membrane</keyword>
<name>A0AAV5CDF1_ELECO</name>
<dbReference type="AlphaFoldDB" id="A0AAV5CDF1"/>